<keyword evidence="1" id="KW-0479">Metal-binding</keyword>
<dbReference type="Gene3D" id="2.20.25.240">
    <property type="match status" value="1"/>
</dbReference>
<accession>A0A9P0CLW8</accession>
<proteinExistence type="predicted"/>
<evidence type="ECO:0000313" key="5">
    <source>
        <dbReference type="EMBL" id="CAH1102523.1"/>
    </source>
</evidence>
<evidence type="ECO:0000259" key="4">
    <source>
        <dbReference type="Pfam" id="PF04500"/>
    </source>
</evidence>
<organism evidence="5 6">
    <name type="scientific">Psylliodes chrysocephalus</name>
    <dbReference type="NCBI Taxonomy" id="3402493"/>
    <lineage>
        <taxon>Eukaryota</taxon>
        <taxon>Metazoa</taxon>
        <taxon>Ecdysozoa</taxon>
        <taxon>Arthropoda</taxon>
        <taxon>Hexapoda</taxon>
        <taxon>Insecta</taxon>
        <taxon>Pterygota</taxon>
        <taxon>Neoptera</taxon>
        <taxon>Endopterygota</taxon>
        <taxon>Coleoptera</taxon>
        <taxon>Polyphaga</taxon>
        <taxon>Cucujiformia</taxon>
        <taxon>Chrysomeloidea</taxon>
        <taxon>Chrysomelidae</taxon>
        <taxon>Galerucinae</taxon>
        <taxon>Alticini</taxon>
        <taxon>Psylliodes</taxon>
    </lineage>
</organism>
<evidence type="ECO:0000256" key="2">
    <source>
        <dbReference type="ARBA" id="ARBA00022771"/>
    </source>
</evidence>
<keyword evidence="2" id="KW-0863">Zinc-finger</keyword>
<dbReference type="EMBL" id="OV651825">
    <property type="protein sequence ID" value="CAH1102523.1"/>
    <property type="molecule type" value="Genomic_DNA"/>
</dbReference>
<dbReference type="Proteomes" id="UP001153636">
    <property type="component" value="Chromosome 13"/>
</dbReference>
<evidence type="ECO:0000256" key="3">
    <source>
        <dbReference type="ARBA" id="ARBA00022833"/>
    </source>
</evidence>
<keyword evidence="6" id="KW-1185">Reference proteome</keyword>
<dbReference type="InterPro" id="IPR007588">
    <property type="entry name" value="Znf_FLYWCH"/>
</dbReference>
<name>A0A9P0CLW8_9CUCU</name>
<keyword evidence="3" id="KW-0862">Zinc</keyword>
<dbReference type="OrthoDB" id="6772866at2759"/>
<reference evidence="5" key="1">
    <citation type="submission" date="2022-01" db="EMBL/GenBank/DDBJ databases">
        <authorList>
            <person name="King R."/>
        </authorList>
    </citation>
    <scope>NUCLEOTIDE SEQUENCE</scope>
</reference>
<protein>
    <recommendedName>
        <fullName evidence="4">FLYWCH-type domain-containing protein</fullName>
    </recommendedName>
</protein>
<sequence>MYLGRASKHPKLILNGHAYHIALRQVERSRWRCKKHRSNRCLAFLYTTNDGCNKIFLYNDHNHDPDEYPLPYMRSQQVVIVKSLINRFKHKASMPLG</sequence>
<gene>
    <name evidence="5" type="ORF">PSYICH_LOCUS3821</name>
</gene>
<evidence type="ECO:0000313" key="6">
    <source>
        <dbReference type="Proteomes" id="UP001153636"/>
    </source>
</evidence>
<dbReference type="AlphaFoldDB" id="A0A9P0CLW8"/>
<dbReference type="Pfam" id="PF04500">
    <property type="entry name" value="FLYWCH"/>
    <property type="match status" value="1"/>
</dbReference>
<feature type="domain" description="FLYWCH-type" evidence="4">
    <location>
        <begin position="6"/>
        <end position="63"/>
    </location>
</feature>
<dbReference type="GO" id="GO:0008270">
    <property type="term" value="F:zinc ion binding"/>
    <property type="evidence" value="ECO:0007669"/>
    <property type="project" value="UniProtKB-KW"/>
</dbReference>
<evidence type="ECO:0000256" key="1">
    <source>
        <dbReference type="ARBA" id="ARBA00022723"/>
    </source>
</evidence>